<protein>
    <submittedName>
        <fullName evidence="2">BnaA02g13270D protein</fullName>
    </submittedName>
</protein>
<name>A0A078FI38_BRANA</name>
<dbReference type="STRING" id="3708.A0A078FI38"/>
<organism evidence="2 3">
    <name type="scientific">Brassica napus</name>
    <name type="common">Rape</name>
    <dbReference type="NCBI Taxonomy" id="3708"/>
    <lineage>
        <taxon>Eukaryota</taxon>
        <taxon>Viridiplantae</taxon>
        <taxon>Streptophyta</taxon>
        <taxon>Embryophyta</taxon>
        <taxon>Tracheophyta</taxon>
        <taxon>Spermatophyta</taxon>
        <taxon>Magnoliopsida</taxon>
        <taxon>eudicotyledons</taxon>
        <taxon>Gunneridae</taxon>
        <taxon>Pentapetalae</taxon>
        <taxon>rosids</taxon>
        <taxon>malvids</taxon>
        <taxon>Brassicales</taxon>
        <taxon>Brassicaceae</taxon>
        <taxon>Brassiceae</taxon>
        <taxon>Brassica</taxon>
    </lineage>
</organism>
<accession>A0A078FI38</accession>
<sequence length="196" mass="22368">MVTSHPLLSDVKRKWKMIPYAAGVIVPLALTLLEPPVQRSRQLSLGRHLHSPRALRDLVQEPQLQVFLGTRRLIAREVETSKDGKVFEKLHLIGHKSEERVAIFADMREEWFIPLQGCFRRNVTVVTIYSSLGEEALCHSLNEVSFFASLLYMLIVFTATHKQEIESYIVSTEGALSIFLSLLQYEAAKKKHTVNK</sequence>
<dbReference type="PaxDb" id="3708-A0A078FI38"/>
<dbReference type="Gene3D" id="3.40.50.980">
    <property type="match status" value="1"/>
</dbReference>
<reference evidence="2 3" key="1">
    <citation type="journal article" date="2014" name="Science">
        <title>Plant genetics. Early allopolyploid evolution in the post-Neolithic Brassica napus oilseed genome.</title>
        <authorList>
            <person name="Chalhoub B."/>
            <person name="Denoeud F."/>
            <person name="Liu S."/>
            <person name="Parkin I.A."/>
            <person name="Tang H."/>
            <person name="Wang X."/>
            <person name="Chiquet J."/>
            <person name="Belcram H."/>
            <person name="Tong C."/>
            <person name="Samans B."/>
            <person name="Correa M."/>
            <person name="Da Silva C."/>
            <person name="Just J."/>
            <person name="Falentin C."/>
            <person name="Koh C.S."/>
            <person name="Le Clainche I."/>
            <person name="Bernard M."/>
            <person name="Bento P."/>
            <person name="Noel B."/>
            <person name="Labadie K."/>
            <person name="Alberti A."/>
            <person name="Charles M."/>
            <person name="Arnaud D."/>
            <person name="Guo H."/>
            <person name="Daviaud C."/>
            <person name="Alamery S."/>
            <person name="Jabbari K."/>
            <person name="Zhao M."/>
            <person name="Edger P.P."/>
            <person name="Chelaifa H."/>
            <person name="Tack D."/>
            <person name="Lassalle G."/>
            <person name="Mestiri I."/>
            <person name="Schnel N."/>
            <person name="Le Paslier M.C."/>
            <person name="Fan G."/>
            <person name="Renault V."/>
            <person name="Bayer P.E."/>
            <person name="Golicz A.A."/>
            <person name="Manoli S."/>
            <person name="Lee T.H."/>
            <person name="Thi V.H."/>
            <person name="Chalabi S."/>
            <person name="Hu Q."/>
            <person name="Fan C."/>
            <person name="Tollenaere R."/>
            <person name="Lu Y."/>
            <person name="Battail C."/>
            <person name="Shen J."/>
            <person name="Sidebottom C.H."/>
            <person name="Wang X."/>
            <person name="Canaguier A."/>
            <person name="Chauveau A."/>
            <person name="Berard A."/>
            <person name="Deniot G."/>
            <person name="Guan M."/>
            <person name="Liu Z."/>
            <person name="Sun F."/>
            <person name="Lim Y.P."/>
            <person name="Lyons E."/>
            <person name="Town C.D."/>
            <person name="Bancroft I."/>
            <person name="Wang X."/>
            <person name="Meng J."/>
            <person name="Ma J."/>
            <person name="Pires J.C."/>
            <person name="King G.J."/>
            <person name="Brunel D."/>
            <person name="Delourme R."/>
            <person name="Renard M."/>
            <person name="Aury J.M."/>
            <person name="Adams K.L."/>
            <person name="Batley J."/>
            <person name="Snowdon R.J."/>
            <person name="Tost J."/>
            <person name="Edwards D."/>
            <person name="Zhou Y."/>
            <person name="Hua W."/>
            <person name="Sharpe A.G."/>
            <person name="Paterson A.H."/>
            <person name="Guan C."/>
            <person name="Wincker P."/>
        </authorList>
    </citation>
    <scope>NUCLEOTIDE SEQUENCE [LARGE SCALE GENOMIC DNA]</scope>
    <source>
        <strain evidence="3">cv. Darmor-bzh</strain>
    </source>
</reference>
<dbReference type="Gramene" id="CDY12659">
    <property type="protein sequence ID" value="CDY12659"/>
    <property type="gene ID" value="GSBRNA2T00070179001"/>
</dbReference>
<dbReference type="Proteomes" id="UP000028999">
    <property type="component" value="Unassembled WGS sequence"/>
</dbReference>
<dbReference type="Pfam" id="PF00501">
    <property type="entry name" value="AMP-binding"/>
    <property type="match status" value="1"/>
</dbReference>
<dbReference type="EMBL" id="LK032025">
    <property type="protein sequence ID" value="CDY12659.1"/>
    <property type="molecule type" value="Genomic_DNA"/>
</dbReference>
<evidence type="ECO:0000313" key="3">
    <source>
        <dbReference type="Proteomes" id="UP000028999"/>
    </source>
</evidence>
<dbReference type="SUPFAM" id="SSF56801">
    <property type="entry name" value="Acetyl-CoA synthetase-like"/>
    <property type="match status" value="1"/>
</dbReference>
<keyword evidence="3" id="KW-1185">Reference proteome</keyword>
<dbReference type="AlphaFoldDB" id="A0A078FI38"/>
<evidence type="ECO:0000259" key="1">
    <source>
        <dbReference type="Pfam" id="PF00501"/>
    </source>
</evidence>
<proteinExistence type="predicted"/>
<dbReference type="InterPro" id="IPR000873">
    <property type="entry name" value="AMP-dep_synth/lig_dom"/>
</dbReference>
<evidence type="ECO:0000313" key="2">
    <source>
        <dbReference type="EMBL" id="CDY12659.1"/>
    </source>
</evidence>
<gene>
    <name evidence="2" type="primary">BnaA02g13270D</name>
    <name evidence="2" type="ORF">GSBRNA2T00070179001</name>
</gene>
<feature type="domain" description="AMP-dependent synthetase/ligase" evidence="1">
    <location>
        <begin position="90"/>
        <end position="145"/>
    </location>
</feature>